<dbReference type="InterPro" id="IPR004477">
    <property type="entry name" value="ComEC_N"/>
</dbReference>
<evidence type="ECO:0000256" key="3">
    <source>
        <dbReference type="ARBA" id="ARBA00022692"/>
    </source>
</evidence>
<feature type="transmembrane region" description="Helical" evidence="7">
    <location>
        <begin position="61"/>
        <end position="80"/>
    </location>
</feature>
<dbReference type="Gene3D" id="3.60.15.10">
    <property type="entry name" value="Ribonuclease Z/Hydroxyacylglutathione hydrolase-like"/>
    <property type="match status" value="1"/>
</dbReference>
<feature type="transmembrane region" description="Helical" evidence="7">
    <location>
        <begin position="492"/>
        <end position="513"/>
    </location>
</feature>
<dbReference type="AlphaFoldDB" id="A0A0B2BBS7"/>
<evidence type="ECO:0000313" key="9">
    <source>
        <dbReference type="EMBL" id="PJJ53917.1"/>
    </source>
</evidence>
<dbReference type="EMBL" id="PGEZ01000002">
    <property type="protein sequence ID" value="PJJ53917.1"/>
    <property type="molecule type" value="Genomic_DNA"/>
</dbReference>
<dbReference type="SUPFAM" id="SSF56281">
    <property type="entry name" value="Metallo-hydrolase/oxidoreductase"/>
    <property type="match status" value="1"/>
</dbReference>
<dbReference type="Pfam" id="PF03772">
    <property type="entry name" value="Competence"/>
    <property type="match status" value="1"/>
</dbReference>
<keyword evidence="3 7" id="KW-0812">Transmembrane</keyword>
<dbReference type="NCBIfam" id="TIGR00360">
    <property type="entry name" value="ComEC_N-term"/>
    <property type="match status" value="1"/>
</dbReference>
<keyword evidence="10" id="KW-1185">Reference proteome</keyword>
<dbReference type="Pfam" id="PF00753">
    <property type="entry name" value="Lactamase_B"/>
    <property type="match status" value="1"/>
</dbReference>
<dbReference type="InterPro" id="IPR036866">
    <property type="entry name" value="RibonucZ/Hydroxyglut_hydro"/>
</dbReference>
<keyword evidence="2" id="KW-1003">Cell membrane</keyword>
<evidence type="ECO:0000313" key="10">
    <source>
        <dbReference type="Proteomes" id="UP000230842"/>
    </source>
</evidence>
<evidence type="ECO:0000256" key="4">
    <source>
        <dbReference type="ARBA" id="ARBA00022989"/>
    </source>
</evidence>
<keyword evidence="4 7" id="KW-1133">Transmembrane helix</keyword>
<feature type="transmembrane region" description="Helical" evidence="7">
    <location>
        <begin position="20"/>
        <end position="49"/>
    </location>
</feature>
<dbReference type="CDD" id="cd07731">
    <property type="entry name" value="ComA-like_MBL-fold"/>
    <property type="match status" value="1"/>
</dbReference>
<reference evidence="9 10" key="1">
    <citation type="submission" date="2017-11" db="EMBL/GenBank/DDBJ databases">
        <title>Genomic Encyclopedia of Archaeal and Bacterial Type Strains, Phase II (KMG-II): From Individual Species to Whole Genera.</title>
        <authorList>
            <person name="Goeker M."/>
        </authorList>
    </citation>
    <scope>NUCLEOTIDE SEQUENCE [LARGE SCALE GENOMIC DNA]</scope>
    <source>
        <strain evidence="9 10">DSM 27763</strain>
    </source>
</reference>
<proteinExistence type="predicted"/>
<dbReference type="InterPro" id="IPR035681">
    <property type="entry name" value="ComA-like_MBL"/>
</dbReference>
<feature type="transmembrane region" description="Helical" evidence="7">
    <location>
        <begin position="339"/>
        <end position="359"/>
    </location>
</feature>
<accession>A0A0B2BBS7</accession>
<dbReference type="InterPro" id="IPR052159">
    <property type="entry name" value="Competence_DNA_uptake"/>
</dbReference>
<protein>
    <submittedName>
        <fullName evidence="9">Competence protein ComEC</fullName>
    </submittedName>
</protein>
<evidence type="ECO:0000256" key="6">
    <source>
        <dbReference type="SAM" id="MobiDB-lite"/>
    </source>
</evidence>
<evidence type="ECO:0000256" key="2">
    <source>
        <dbReference type="ARBA" id="ARBA00022475"/>
    </source>
</evidence>
<feature type="domain" description="Metallo-beta-lactamase" evidence="8">
    <location>
        <begin position="527"/>
        <end position="722"/>
    </location>
</feature>
<dbReference type="GO" id="GO:0005886">
    <property type="term" value="C:plasma membrane"/>
    <property type="evidence" value="ECO:0007669"/>
    <property type="project" value="UniProtKB-SubCell"/>
</dbReference>
<keyword evidence="5 7" id="KW-0472">Membrane</keyword>
<feature type="transmembrane region" description="Helical" evidence="7">
    <location>
        <begin position="243"/>
        <end position="264"/>
    </location>
</feature>
<dbReference type="PANTHER" id="PTHR30619">
    <property type="entry name" value="DNA INTERNALIZATION/COMPETENCE PROTEIN COMEC/REC2"/>
    <property type="match status" value="1"/>
</dbReference>
<evidence type="ECO:0000256" key="1">
    <source>
        <dbReference type="ARBA" id="ARBA00004651"/>
    </source>
</evidence>
<comment type="caution">
    <text evidence="9">The sequence shown here is derived from an EMBL/GenBank/DDBJ whole genome shotgun (WGS) entry which is preliminary data.</text>
</comment>
<dbReference type="InterPro" id="IPR001279">
    <property type="entry name" value="Metallo-B-lactamas"/>
</dbReference>
<sequence length="777" mass="78624">MPVPGGSHAPVDLRVAAPALAAWGGAALAVSAPVGWVASAWLILAAVGVLALRSRASAVRVAWIGLVVLVAGTSALLAALRVSQHAHSPVADAASDRQQVRALATVSSDAREVRTSNGTARVMTLRVTDLASADRRWRVRVPVRAWSRSTDLATPVLGERVVVAGRLGPADGTDTAATIWLTDLRAVGGPAAWWDLAAGLRASVGDSVRGRDDDVAALVPALVHGDDSGLTDDLAEAFRTSGLTHLLAVSGTNLTLLLGFVLAAARPLRAGPRTRVALAMVTVLAFLLLARPEPSVARAAAMGVVGVVGLSVGGAAGGVRCLAWAIVVLVLLDPWYATSAGFVLSVLATAGILLLAPRWRDALATWMPRWCAEAVAVPAAAQLACTAPVAALSGQVSLVAVAANLAAAPAVGPATLLGLCGGLAGVVWADAGALVGRATAVPAGWIVTVGRTAATAPGAAADVGDSVAVVAVLGLVSGLVAVVGERLLRRRVAVLAVTVTTTVAVLVAPTPGWPPAGWVVAACDVGQGDATVVRAGAEAAVVVDTGPDPLAARRCLDELGVRTVPAVVLTHDHDDHTGGLDGVLDGRDVGWLGVGPSGGATGPSEVADGGRPPVRSLHRGQTWTVGEVRIDVLAPDIGTQDPGDDADGTAVNDTSVVLLARTRGVSVLLTGDIEPDAQRRLRLAHPGLRVDVLKVAHHGSAAQDPALLRSLGARWAVIGVGADNTYGHPASATLDALEDAGGTVLRTDRDGDVALVVGPAGLSAVVRRRRRRWDVAS</sequence>
<dbReference type="RefSeq" id="WP_039359577.1">
    <property type="nucleotide sequence ID" value="NZ_PGEZ01000002.1"/>
</dbReference>
<name>A0A0B2BBS7_9ACTN</name>
<feature type="transmembrane region" description="Helical" evidence="7">
    <location>
        <begin position="467"/>
        <end position="485"/>
    </location>
</feature>
<evidence type="ECO:0000256" key="5">
    <source>
        <dbReference type="ARBA" id="ARBA00023136"/>
    </source>
</evidence>
<dbReference type="SMART" id="SM00849">
    <property type="entry name" value="Lactamase_B"/>
    <property type="match status" value="1"/>
</dbReference>
<evidence type="ECO:0000256" key="7">
    <source>
        <dbReference type="SAM" id="Phobius"/>
    </source>
</evidence>
<comment type="subcellular location">
    <subcellularLocation>
        <location evidence="1">Cell membrane</location>
        <topology evidence="1">Multi-pass membrane protein</topology>
    </subcellularLocation>
</comment>
<organism evidence="9 10">
    <name type="scientific">Mumia flava</name>
    <dbReference type="NCBI Taxonomy" id="1348852"/>
    <lineage>
        <taxon>Bacteria</taxon>
        <taxon>Bacillati</taxon>
        <taxon>Actinomycetota</taxon>
        <taxon>Actinomycetes</taxon>
        <taxon>Propionibacteriales</taxon>
        <taxon>Nocardioidaceae</taxon>
        <taxon>Mumia</taxon>
    </lineage>
</organism>
<feature type="transmembrane region" description="Helical" evidence="7">
    <location>
        <begin position="304"/>
        <end position="332"/>
    </location>
</feature>
<dbReference type="Proteomes" id="UP000230842">
    <property type="component" value="Unassembled WGS sequence"/>
</dbReference>
<feature type="region of interest" description="Disordered" evidence="6">
    <location>
        <begin position="597"/>
        <end position="617"/>
    </location>
</feature>
<gene>
    <name evidence="9" type="ORF">CLV56_3419</name>
</gene>
<evidence type="ECO:0000259" key="8">
    <source>
        <dbReference type="SMART" id="SM00849"/>
    </source>
</evidence>
<dbReference type="PANTHER" id="PTHR30619:SF1">
    <property type="entry name" value="RECOMBINATION PROTEIN 2"/>
    <property type="match status" value="1"/>
</dbReference>